<proteinExistence type="predicted"/>
<sequence>MFLVLPVVNELVRVLILFASLPLSRRWRRPLPL</sequence>
<name>A0A0E9RGN3_ANGAN</name>
<evidence type="ECO:0000313" key="1">
    <source>
        <dbReference type="EMBL" id="JAH27635.1"/>
    </source>
</evidence>
<protein>
    <submittedName>
        <fullName evidence="1">Uncharacterized protein</fullName>
    </submittedName>
</protein>
<dbReference type="EMBL" id="GBXM01080942">
    <property type="protein sequence ID" value="JAH27635.1"/>
    <property type="molecule type" value="Transcribed_RNA"/>
</dbReference>
<reference evidence="1" key="2">
    <citation type="journal article" date="2015" name="Fish Shellfish Immunol.">
        <title>Early steps in the European eel (Anguilla anguilla)-Vibrio vulnificus interaction in the gills: Role of the RtxA13 toxin.</title>
        <authorList>
            <person name="Callol A."/>
            <person name="Pajuelo D."/>
            <person name="Ebbesson L."/>
            <person name="Teles M."/>
            <person name="MacKenzie S."/>
            <person name="Amaro C."/>
        </authorList>
    </citation>
    <scope>NUCLEOTIDE SEQUENCE</scope>
</reference>
<reference evidence="1" key="1">
    <citation type="submission" date="2014-11" db="EMBL/GenBank/DDBJ databases">
        <authorList>
            <person name="Amaro Gonzalez C."/>
        </authorList>
    </citation>
    <scope>NUCLEOTIDE SEQUENCE</scope>
</reference>
<dbReference type="AlphaFoldDB" id="A0A0E9RGN3"/>
<organism evidence="1">
    <name type="scientific">Anguilla anguilla</name>
    <name type="common">European freshwater eel</name>
    <name type="synonym">Muraena anguilla</name>
    <dbReference type="NCBI Taxonomy" id="7936"/>
    <lineage>
        <taxon>Eukaryota</taxon>
        <taxon>Metazoa</taxon>
        <taxon>Chordata</taxon>
        <taxon>Craniata</taxon>
        <taxon>Vertebrata</taxon>
        <taxon>Euteleostomi</taxon>
        <taxon>Actinopterygii</taxon>
        <taxon>Neopterygii</taxon>
        <taxon>Teleostei</taxon>
        <taxon>Anguilliformes</taxon>
        <taxon>Anguillidae</taxon>
        <taxon>Anguilla</taxon>
    </lineage>
</organism>
<accession>A0A0E9RGN3</accession>